<comment type="caution">
    <text evidence="1">The sequence shown here is derived from an EMBL/GenBank/DDBJ whole genome shotgun (WGS) entry which is preliminary data.</text>
</comment>
<dbReference type="EMBL" id="LROM01000152">
    <property type="protein sequence ID" value="OEZ91559.1"/>
    <property type="molecule type" value="Genomic_DNA"/>
</dbReference>
<evidence type="ECO:0000313" key="1">
    <source>
        <dbReference type="EMBL" id="OEZ91559.1"/>
    </source>
</evidence>
<name>A0A1E7W6I4_9BURK</name>
<dbReference type="Proteomes" id="UP000175989">
    <property type="component" value="Unassembled WGS sequence"/>
</dbReference>
<evidence type="ECO:0000313" key="2">
    <source>
        <dbReference type="Proteomes" id="UP000175989"/>
    </source>
</evidence>
<keyword evidence="2" id="KW-1185">Reference proteome</keyword>
<accession>A0A1E7W6I4</accession>
<reference evidence="2" key="1">
    <citation type="journal article" date="2016" name="Front. Microbiol.">
        <title>Molecular Keys to the Janthinobacterium and Duganella spp. Interaction with the Plant Pathogen Fusarium graminearum.</title>
        <authorList>
            <person name="Haack F.S."/>
            <person name="Poehlein A."/>
            <person name="Kroger C."/>
            <person name="Voigt C.A."/>
            <person name="Piepenbring M."/>
            <person name="Bode H.B."/>
            <person name="Daniel R."/>
            <person name="Schafer W."/>
            <person name="Streit W.R."/>
        </authorList>
    </citation>
    <scope>NUCLEOTIDE SEQUENCE [LARGE SCALE GENOMIC DNA]</scope>
    <source>
        <strain evidence="2">T54</strain>
    </source>
</reference>
<protein>
    <submittedName>
        <fullName evidence="1">Uncharacterized protein</fullName>
    </submittedName>
</protein>
<proteinExistence type="predicted"/>
<gene>
    <name evidence="1" type="ORF">DUPY_51720</name>
</gene>
<organism evidence="1 2">
    <name type="scientific">Duganella phyllosphaerae</name>
    <dbReference type="NCBI Taxonomy" id="762836"/>
    <lineage>
        <taxon>Bacteria</taxon>
        <taxon>Pseudomonadati</taxon>
        <taxon>Pseudomonadota</taxon>
        <taxon>Betaproteobacteria</taxon>
        <taxon>Burkholderiales</taxon>
        <taxon>Oxalobacteraceae</taxon>
        <taxon>Telluria group</taxon>
        <taxon>Duganella</taxon>
    </lineage>
</organism>
<dbReference type="AlphaFoldDB" id="A0A1E7W6I4"/>
<sequence>MAVIIAEIRLLHQARPVAYASSDEIADLRYTVSYVTPLKSGFFSPTKSPTECL</sequence>